<keyword evidence="1" id="KW-0472">Membrane</keyword>
<keyword evidence="3" id="KW-1185">Reference proteome</keyword>
<evidence type="ECO:0000313" key="2">
    <source>
        <dbReference type="EMBL" id="GFJ85812.1"/>
    </source>
</evidence>
<evidence type="ECO:0000256" key="1">
    <source>
        <dbReference type="SAM" id="Phobius"/>
    </source>
</evidence>
<reference evidence="2 3" key="2">
    <citation type="submission" date="2020-03" db="EMBL/GenBank/DDBJ databases">
        <authorList>
            <person name="Ichikawa N."/>
            <person name="Kimura A."/>
            <person name="Kitahashi Y."/>
            <person name="Uohara A."/>
        </authorList>
    </citation>
    <scope>NUCLEOTIDE SEQUENCE [LARGE SCALE GENOMIC DNA]</scope>
    <source>
        <strain evidence="2 3">NBRC 108639</strain>
    </source>
</reference>
<reference evidence="2 3" key="1">
    <citation type="submission" date="2020-03" db="EMBL/GenBank/DDBJ databases">
        <title>Whole genome shotgun sequence of Phytohabitans houttuyneae NBRC 108639.</title>
        <authorList>
            <person name="Komaki H."/>
            <person name="Tamura T."/>
        </authorList>
    </citation>
    <scope>NUCLEOTIDE SEQUENCE [LARGE SCALE GENOMIC DNA]</scope>
    <source>
        <strain evidence="2 3">NBRC 108639</strain>
    </source>
</reference>
<sequence>MNRLAPPTRTRVVELSRDSGQISGGIAGTVLLVLLLAGLLTDPAAAIAARVRLFDIAQAAARAGADHIDIELLRSTGTVVLDPQAARRAATTFLADTGTNGAVTATETQVTVTIAANQPTILLTLVGIDALPITVTATAEPQTGN</sequence>
<dbReference type="EMBL" id="BLPF01000004">
    <property type="protein sequence ID" value="GFJ85812.1"/>
    <property type="molecule type" value="Genomic_DNA"/>
</dbReference>
<dbReference type="RefSeq" id="WP_173071073.1">
    <property type="nucleotide sequence ID" value="NZ_BAABGO010000002.1"/>
</dbReference>
<proteinExistence type="predicted"/>
<evidence type="ECO:0000313" key="3">
    <source>
        <dbReference type="Proteomes" id="UP000482800"/>
    </source>
</evidence>
<gene>
    <name evidence="2" type="ORF">Phou_099920</name>
</gene>
<comment type="caution">
    <text evidence="2">The sequence shown here is derived from an EMBL/GenBank/DDBJ whole genome shotgun (WGS) entry which is preliminary data.</text>
</comment>
<protein>
    <recommendedName>
        <fullName evidence="4">Flp pilus-assembly TadG-like N-terminal domain-containing protein</fullName>
    </recommendedName>
</protein>
<feature type="transmembrane region" description="Helical" evidence="1">
    <location>
        <begin position="20"/>
        <end position="40"/>
    </location>
</feature>
<evidence type="ECO:0008006" key="4">
    <source>
        <dbReference type="Google" id="ProtNLM"/>
    </source>
</evidence>
<accession>A0A6V8KKU8</accession>
<dbReference type="AlphaFoldDB" id="A0A6V8KKU8"/>
<keyword evidence="1" id="KW-1133">Transmembrane helix</keyword>
<dbReference type="Proteomes" id="UP000482800">
    <property type="component" value="Unassembled WGS sequence"/>
</dbReference>
<organism evidence="2 3">
    <name type="scientific">Phytohabitans houttuyneae</name>
    <dbReference type="NCBI Taxonomy" id="1076126"/>
    <lineage>
        <taxon>Bacteria</taxon>
        <taxon>Bacillati</taxon>
        <taxon>Actinomycetota</taxon>
        <taxon>Actinomycetes</taxon>
        <taxon>Micromonosporales</taxon>
        <taxon>Micromonosporaceae</taxon>
    </lineage>
</organism>
<name>A0A6V8KKU8_9ACTN</name>
<keyword evidence="1" id="KW-0812">Transmembrane</keyword>